<dbReference type="Proteomes" id="UP000235122">
    <property type="component" value="Unassembled WGS sequence"/>
</dbReference>
<evidence type="ECO:0000313" key="2">
    <source>
        <dbReference type="EMBL" id="PKY71727.1"/>
    </source>
</evidence>
<comment type="caution">
    <text evidence="2">The sequence shown here is derived from an EMBL/GenBank/DDBJ whole genome shotgun (WGS) entry which is preliminary data.</text>
</comment>
<keyword evidence="3" id="KW-1185">Reference proteome</keyword>
<dbReference type="Pfam" id="PF00068">
    <property type="entry name" value="Phospholip_A2_1"/>
    <property type="match status" value="1"/>
</dbReference>
<dbReference type="EMBL" id="PKKO01000006">
    <property type="protein sequence ID" value="PKY71727.1"/>
    <property type="molecule type" value="Genomic_DNA"/>
</dbReference>
<dbReference type="GO" id="GO:0006644">
    <property type="term" value="P:phospholipid metabolic process"/>
    <property type="evidence" value="ECO:0007669"/>
    <property type="project" value="InterPro"/>
</dbReference>
<dbReference type="SUPFAM" id="SSF48619">
    <property type="entry name" value="Phospholipase A2, PLA2"/>
    <property type="match status" value="1"/>
</dbReference>
<dbReference type="InterPro" id="IPR016090">
    <property type="entry name" value="PLA2-like_dom"/>
</dbReference>
<evidence type="ECO:0000259" key="1">
    <source>
        <dbReference type="Pfam" id="PF00068"/>
    </source>
</evidence>
<gene>
    <name evidence="2" type="ORF">CYJ19_10895</name>
</gene>
<feature type="domain" description="Phospholipase A2-like central" evidence="1">
    <location>
        <begin position="1"/>
        <end position="57"/>
    </location>
</feature>
<sequence>MYGNWCGPGYSGPGKPIDKLDTACMHHDKCYGKKGYLNCKCDQQLIDEINRNFSKMKKKEKAFAVAVKAYFIAQKAWCKK</sequence>
<dbReference type="Gene3D" id="1.20.90.10">
    <property type="entry name" value="Phospholipase A2 domain"/>
    <property type="match status" value="1"/>
</dbReference>
<reference evidence="2 3" key="1">
    <citation type="submission" date="2017-12" db="EMBL/GenBank/DDBJ databases">
        <title>Phylogenetic diversity of female urinary microbiome.</title>
        <authorList>
            <person name="Thomas-White K."/>
            <person name="Wolfe A.J."/>
        </authorList>
    </citation>
    <scope>NUCLEOTIDE SEQUENCE [LARGE SCALE GENOMIC DNA]</scope>
    <source>
        <strain evidence="2 3">UMB0402</strain>
    </source>
</reference>
<accession>A0A2I1IKT4</accession>
<evidence type="ECO:0000313" key="3">
    <source>
        <dbReference type="Proteomes" id="UP000235122"/>
    </source>
</evidence>
<dbReference type="GO" id="GO:0004623">
    <property type="term" value="F:phospholipase A2 activity"/>
    <property type="evidence" value="ECO:0007669"/>
    <property type="project" value="InterPro"/>
</dbReference>
<protein>
    <submittedName>
        <fullName evidence="2">Phospholipase</fullName>
    </submittedName>
</protein>
<dbReference type="GO" id="GO:0050482">
    <property type="term" value="P:arachidonate secretion"/>
    <property type="evidence" value="ECO:0007669"/>
    <property type="project" value="InterPro"/>
</dbReference>
<organism evidence="2 3">
    <name type="scientific">Winkia neuii</name>
    <dbReference type="NCBI Taxonomy" id="33007"/>
    <lineage>
        <taxon>Bacteria</taxon>
        <taxon>Bacillati</taxon>
        <taxon>Actinomycetota</taxon>
        <taxon>Actinomycetes</taxon>
        <taxon>Actinomycetales</taxon>
        <taxon>Actinomycetaceae</taxon>
        <taxon>Winkia</taxon>
    </lineage>
</organism>
<dbReference type="InterPro" id="IPR036444">
    <property type="entry name" value="PLipase_A2_dom_sf"/>
</dbReference>
<dbReference type="AlphaFoldDB" id="A0A2I1IKT4"/>
<dbReference type="STRING" id="33007.HMPREF3198_02008"/>
<proteinExistence type="predicted"/>
<name>A0A2I1IKT4_9ACTO</name>